<feature type="transmembrane region" description="Helical" evidence="9">
    <location>
        <begin position="895"/>
        <end position="915"/>
    </location>
</feature>
<sequence>MAKFFIDRPVFAWVIALFIVLAGLLSMRTLPISQYPTIAPPSIVINATYPGASAAILDDSVTSLIEQELNGADGLQYIESQSQSNGTTAVTATFLPGTNPDLAAVDVQNRMKRVEPRLPDAVRQQGVQVTKSRANFLLFTTLSSVDGRLDPIALGDYLSRNVLNEIRRVPGVGQAQLFGTERAMRIWIDPAKLVGYKLSTADVSTAIRNQNAQVASGTLGDLPSPNNQQISAQVVVSGQLTSAEEFGDIVLRANPDGSTVRLSDVARIEIGGQAYATAARLNGKPTAAIGVQLSPTANALQTAELVKAKMAELSKFFPQGVKYDIPYDTSTFVKISIEEVVKTLVEAMILVFLVMYLFLQNFRYTLIPTIVVPVALLGTFGVMAAFGYSINVLTMFGMVLAIGILVDDAIVVVENVERIMSEEGLSPRDATRKAMGQITGAIIGITLVLVAVFIPMAFFGGAVGAIYRQFTVSMVSSMMFSALLALTLTPALCATILKPVEKGHHVEKRGFFGWFNRGFGRTATSYQGFVARILKTAGRYMLIYGLILVCVGLLYTRLPTSFLPAEDQGYAVTNIQLPPGASANRTADVIQQVEQYYMKEKNVANIVAVSGFSFSGSGQNAALAFTPFIPWDERKGADQGVTSIVGRAFGALSRIKDAIIFPVNPPPIPELGNATGFTFRLQDRAGLGHAALLAARNQLMGMAGKSPVLAGVRPEGLEDTPQLQLNVDRDKANALGVAFADINATLSTAFGSSYINDFPNGGRLQRVIVQADAEDRLQPEDIGRLYARNAAGDMVPFSSFSSTSWTTGPVQLTRYNGYPAMKISGNAAPGRSTGEALTEMENLAAKLPAGFGFEWTGQSLEEKTSGSQAPALFALSLLAVFLVLAALYESTTIPLAVILVVPLGLLGALLGATMRELPNDVYFKVGLIATIGLSAKNAILIIEFAKDLQAEGMGLIEATLEAVHLRFRPIIMTSLAFILGVLPLVVASGAGSASQRAIGTGVMGGMITATLLAVFLVPVFFVVVRSLFKGSERQRKMYAAHRLHPEEEQI</sequence>
<evidence type="ECO:0000256" key="3">
    <source>
        <dbReference type="ARBA" id="ARBA00022448"/>
    </source>
</evidence>
<comment type="similarity">
    <text evidence="2 9">Belongs to the resistance-nodulation-cell division (RND) (TC 2.A.6) family.</text>
</comment>
<dbReference type="InterPro" id="IPR027463">
    <property type="entry name" value="AcrB_DN_DC_subdom"/>
</dbReference>
<keyword evidence="4" id="KW-1003">Cell membrane</keyword>
<dbReference type="Gene3D" id="3.30.70.1440">
    <property type="entry name" value="Multidrug efflux transporter AcrB pore domain"/>
    <property type="match status" value="1"/>
</dbReference>
<dbReference type="InterPro" id="IPR001036">
    <property type="entry name" value="Acrflvin-R"/>
</dbReference>
<dbReference type="Gene3D" id="3.30.70.1430">
    <property type="entry name" value="Multidrug efflux transporter AcrB pore domain"/>
    <property type="match status" value="2"/>
</dbReference>
<dbReference type="NCBIfam" id="NF000282">
    <property type="entry name" value="RND_permease_1"/>
    <property type="match status" value="1"/>
</dbReference>
<comment type="caution">
    <text evidence="9">Lacks conserved residue(s) required for the propagation of feature annotation.</text>
</comment>
<dbReference type="NCBIfam" id="TIGR00915">
    <property type="entry name" value="2A0602"/>
    <property type="match status" value="1"/>
</dbReference>
<keyword evidence="8 9" id="KW-0472">Membrane</keyword>
<evidence type="ECO:0000256" key="8">
    <source>
        <dbReference type="ARBA" id="ARBA00023136"/>
    </source>
</evidence>
<gene>
    <name evidence="11" type="ORF">SAMN06295970_14013</name>
</gene>
<keyword evidence="3 9" id="KW-0813">Transport</keyword>
<feature type="transmembrane region" description="Helical" evidence="9">
    <location>
        <begin position="1006"/>
        <end position="1028"/>
    </location>
</feature>
<feature type="transmembrane region" description="Helical" evidence="9">
    <location>
        <begin position="434"/>
        <end position="467"/>
    </location>
</feature>
<protein>
    <recommendedName>
        <fullName evidence="9">Efflux pump membrane transporter</fullName>
    </recommendedName>
</protein>
<dbReference type="EMBL" id="FXUL01000040">
    <property type="protein sequence ID" value="SMP80955.1"/>
    <property type="molecule type" value="Genomic_DNA"/>
</dbReference>
<comment type="subcellular location">
    <subcellularLocation>
        <location evidence="1 9">Cell inner membrane</location>
        <topology evidence="1 9">Multi-pass membrane protein</topology>
    </subcellularLocation>
</comment>
<dbReference type="Gene3D" id="3.30.70.1320">
    <property type="entry name" value="Multidrug efflux transporter AcrB pore domain like"/>
    <property type="match status" value="1"/>
</dbReference>
<feature type="transmembrane region" description="Helical" evidence="9">
    <location>
        <begin position="479"/>
        <end position="500"/>
    </location>
</feature>
<organism evidence="11 12">
    <name type="scientific">Noviherbaspirillum suwonense</name>
    <dbReference type="NCBI Taxonomy" id="1224511"/>
    <lineage>
        <taxon>Bacteria</taxon>
        <taxon>Pseudomonadati</taxon>
        <taxon>Pseudomonadota</taxon>
        <taxon>Betaproteobacteria</taxon>
        <taxon>Burkholderiales</taxon>
        <taxon>Oxalobacteraceae</taxon>
        <taxon>Noviherbaspirillum</taxon>
    </lineage>
</organism>
<dbReference type="InterPro" id="IPR004764">
    <property type="entry name" value="MdtF-like"/>
</dbReference>
<proteinExistence type="inferred from homology"/>
<name>A0ABY1QWT8_9BURK</name>
<dbReference type="SUPFAM" id="SSF82693">
    <property type="entry name" value="Multidrug efflux transporter AcrB pore domain, PN1, PN2, PC1 and PC2 subdomains"/>
    <property type="match status" value="3"/>
</dbReference>
<dbReference type="Proteomes" id="UP001158049">
    <property type="component" value="Unassembled WGS sequence"/>
</dbReference>
<feature type="transmembrane region" description="Helical" evidence="9">
    <location>
        <begin position="392"/>
        <end position="413"/>
    </location>
</feature>
<dbReference type="PANTHER" id="PTHR32063:SF10">
    <property type="entry name" value="EFFLUX PUMP MEMBRANE TRANSPORTER"/>
    <property type="match status" value="1"/>
</dbReference>
<evidence type="ECO:0000256" key="6">
    <source>
        <dbReference type="ARBA" id="ARBA00022692"/>
    </source>
</evidence>
<evidence type="ECO:0000313" key="12">
    <source>
        <dbReference type="Proteomes" id="UP001158049"/>
    </source>
</evidence>
<dbReference type="SUPFAM" id="SSF82714">
    <property type="entry name" value="Multidrug efflux transporter AcrB TolC docking domain, DN and DC subdomains"/>
    <property type="match status" value="2"/>
</dbReference>
<evidence type="ECO:0000256" key="1">
    <source>
        <dbReference type="ARBA" id="ARBA00004429"/>
    </source>
</evidence>
<feature type="transmembrane region" description="Helical" evidence="9">
    <location>
        <begin position="340"/>
        <end position="359"/>
    </location>
</feature>
<keyword evidence="6 9" id="KW-0812">Transmembrane</keyword>
<feature type="domain" description="SSD" evidence="10">
    <location>
        <begin position="370"/>
        <end position="495"/>
    </location>
</feature>
<comment type="caution">
    <text evidence="11">The sequence shown here is derived from an EMBL/GenBank/DDBJ whole genome shotgun (WGS) entry which is preliminary data.</text>
</comment>
<dbReference type="PROSITE" id="PS50156">
    <property type="entry name" value="SSD"/>
    <property type="match status" value="1"/>
</dbReference>
<accession>A0ABY1QWT8</accession>
<dbReference type="RefSeq" id="WP_283445585.1">
    <property type="nucleotide sequence ID" value="NZ_FXUL01000040.1"/>
</dbReference>
<feature type="transmembrane region" description="Helical" evidence="9">
    <location>
        <begin position="869"/>
        <end position="888"/>
    </location>
</feature>
<dbReference type="Gene3D" id="1.20.1640.10">
    <property type="entry name" value="Multidrug efflux transporter AcrB transmembrane domain"/>
    <property type="match status" value="2"/>
</dbReference>
<keyword evidence="7 9" id="KW-1133">Transmembrane helix</keyword>
<evidence type="ECO:0000256" key="2">
    <source>
        <dbReference type="ARBA" id="ARBA00010942"/>
    </source>
</evidence>
<keyword evidence="12" id="KW-1185">Reference proteome</keyword>
<dbReference type="PANTHER" id="PTHR32063">
    <property type="match status" value="1"/>
</dbReference>
<dbReference type="InterPro" id="IPR000731">
    <property type="entry name" value="SSD"/>
</dbReference>
<dbReference type="SUPFAM" id="SSF82866">
    <property type="entry name" value="Multidrug efflux transporter AcrB transmembrane domain"/>
    <property type="match status" value="2"/>
</dbReference>
<dbReference type="Gene3D" id="3.30.2090.10">
    <property type="entry name" value="Multidrug efflux transporter AcrB TolC docking domain, DN and DC subdomains"/>
    <property type="match status" value="2"/>
</dbReference>
<evidence type="ECO:0000313" key="11">
    <source>
        <dbReference type="EMBL" id="SMP80955.1"/>
    </source>
</evidence>
<keyword evidence="5 9" id="KW-0997">Cell inner membrane</keyword>
<evidence type="ECO:0000256" key="4">
    <source>
        <dbReference type="ARBA" id="ARBA00022475"/>
    </source>
</evidence>
<evidence type="ECO:0000259" key="10">
    <source>
        <dbReference type="PROSITE" id="PS50156"/>
    </source>
</evidence>
<dbReference type="Pfam" id="PF00873">
    <property type="entry name" value="ACR_tran"/>
    <property type="match status" value="1"/>
</dbReference>
<evidence type="ECO:0000256" key="5">
    <source>
        <dbReference type="ARBA" id="ARBA00022519"/>
    </source>
</evidence>
<feature type="transmembrane region" description="Helical" evidence="9">
    <location>
        <begin position="965"/>
        <end position="986"/>
    </location>
</feature>
<evidence type="ECO:0000256" key="7">
    <source>
        <dbReference type="ARBA" id="ARBA00022989"/>
    </source>
</evidence>
<dbReference type="PRINTS" id="PR00702">
    <property type="entry name" value="ACRIFLAVINRP"/>
</dbReference>
<feature type="transmembrane region" description="Helical" evidence="9">
    <location>
        <begin position="541"/>
        <end position="558"/>
    </location>
</feature>
<evidence type="ECO:0000256" key="9">
    <source>
        <dbReference type="RuleBase" id="RU364070"/>
    </source>
</evidence>
<feature type="transmembrane region" description="Helical" evidence="9">
    <location>
        <begin position="366"/>
        <end position="386"/>
    </location>
</feature>
<feature type="transmembrane region" description="Helical" evidence="9">
    <location>
        <begin position="921"/>
        <end position="944"/>
    </location>
</feature>
<reference evidence="11 12" key="1">
    <citation type="submission" date="2017-05" db="EMBL/GenBank/DDBJ databases">
        <authorList>
            <person name="Varghese N."/>
            <person name="Submissions S."/>
        </authorList>
    </citation>
    <scope>NUCLEOTIDE SEQUENCE [LARGE SCALE GENOMIC DNA]</scope>
    <source>
        <strain evidence="11 12">DSM 26001</strain>
    </source>
</reference>